<keyword evidence="3" id="KW-1133">Transmembrane helix</keyword>
<feature type="transmembrane region" description="Helical" evidence="3">
    <location>
        <begin position="151"/>
        <end position="174"/>
    </location>
</feature>
<dbReference type="SUPFAM" id="SSF53335">
    <property type="entry name" value="S-adenosyl-L-methionine-dependent methyltransferases"/>
    <property type="match status" value="1"/>
</dbReference>
<dbReference type="AlphaFoldDB" id="A0A7C2P5R7"/>
<evidence type="ECO:0000256" key="1">
    <source>
        <dbReference type="ARBA" id="ARBA00023115"/>
    </source>
</evidence>
<protein>
    <submittedName>
        <fullName evidence="4">Spermidine synthase</fullName>
    </submittedName>
</protein>
<dbReference type="GO" id="GO:0006596">
    <property type="term" value="P:polyamine biosynthetic process"/>
    <property type="evidence" value="ECO:0007669"/>
    <property type="project" value="UniProtKB-KW"/>
</dbReference>
<feature type="transmembrane region" description="Helical" evidence="3">
    <location>
        <begin position="289"/>
        <end position="308"/>
    </location>
</feature>
<dbReference type="SUPFAM" id="SSF103473">
    <property type="entry name" value="MFS general substrate transporter"/>
    <property type="match status" value="1"/>
</dbReference>
<feature type="transmembrane region" description="Helical" evidence="3">
    <location>
        <begin position="254"/>
        <end position="277"/>
    </location>
</feature>
<feature type="transmembrane region" description="Helical" evidence="3">
    <location>
        <begin position="228"/>
        <end position="248"/>
    </location>
</feature>
<dbReference type="PANTHER" id="PTHR43317:SF1">
    <property type="entry name" value="THERMOSPERMINE SYNTHASE ACAULIS5"/>
    <property type="match status" value="1"/>
</dbReference>
<comment type="caution">
    <text evidence="4">The sequence shown here is derived from an EMBL/GenBank/DDBJ whole genome shotgun (WGS) entry which is preliminary data.</text>
</comment>
<feature type="region of interest" description="Disordered" evidence="2">
    <location>
        <begin position="34"/>
        <end position="76"/>
    </location>
</feature>
<dbReference type="NCBIfam" id="NF037959">
    <property type="entry name" value="MFS_SpdSyn"/>
    <property type="match status" value="2"/>
</dbReference>
<dbReference type="PANTHER" id="PTHR43317">
    <property type="entry name" value="THERMOSPERMINE SYNTHASE ACAULIS5"/>
    <property type="match status" value="1"/>
</dbReference>
<feature type="transmembrane region" description="Helical" evidence="3">
    <location>
        <begin position="186"/>
        <end position="216"/>
    </location>
</feature>
<feature type="transmembrane region" description="Helical" evidence="3">
    <location>
        <begin position="82"/>
        <end position="106"/>
    </location>
</feature>
<keyword evidence="1" id="KW-0620">Polyamine biosynthesis</keyword>
<gene>
    <name evidence="4" type="ORF">ENQ76_08220</name>
</gene>
<dbReference type="InterPro" id="IPR036259">
    <property type="entry name" value="MFS_trans_sf"/>
</dbReference>
<evidence type="ECO:0000256" key="3">
    <source>
        <dbReference type="SAM" id="Phobius"/>
    </source>
</evidence>
<keyword evidence="3" id="KW-0472">Membrane</keyword>
<evidence type="ECO:0000256" key="2">
    <source>
        <dbReference type="SAM" id="MobiDB-lite"/>
    </source>
</evidence>
<dbReference type="CDD" id="cd06174">
    <property type="entry name" value="MFS"/>
    <property type="match status" value="1"/>
</dbReference>
<organism evidence="4">
    <name type="scientific">Schlesneria paludicola</name>
    <dbReference type="NCBI Taxonomy" id="360056"/>
    <lineage>
        <taxon>Bacteria</taxon>
        <taxon>Pseudomonadati</taxon>
        <taxon>Planctomycetota</taxon>
        <taxon>Planctomycetia</taxon>
        <taxon>Planctomycetales</taxon>
        <taxon>Planctomycetaceae</taxon>
        <taxon>Schlesneria</taxon>
    </lineage>
</organism>
<evidence type="ECO:0000313" key="4">
    <source>
        <dbReference type="EMBL" id="HEN15435.1"/>
    </source>
</evidence>
<dbReference type="Gene3D" id="3.40.50.150">
    <property type="entry name" value="Vaccinia Virus protein VP39"/>
    <property type="match status" value="1"/>
</dbReference>
<sequence>MSSPPAPSAGDPFAGDAAENVVLPAENVETYPIPGGLSGWSPGEVPASKAGTVLKTPGRNEPSVPAAPTAQKRPRSSRQGDALALWGYNLLVFLSSVCVMTLELTASRLIAKHVGSSLYTWTSVIGVVLAGITVGNYLGGWLADRWNRSRTLSWMFLLASLSCTGVLWLDLLIADLPRPESFSWPMWILCVVAMMFLLPAILLGTTSPLVASMALARSSRMGMTVGNVYAWGAAGSIVGTFLTGFYLIDVWGTRSIIGLTSGTLAALAVVVAGQRWVFRTAVVCGWLQWLGLVWLSATMTAPLAAAVAEQYGRVVNVVSSASTRQTAIPQWKSFGSNVGEKLHELGLILKLRDDDVGGYHDESAYSYISVGDDYIDGDTVRYLRLDKLVHSYYNPDSPTTLHYEYEQVYAAVTKRAAPGPDQNVTVAVPEFPGWQDLVGRLPVGVRFDADTRTLHVGEASAAVLDALLGLSPDYDYWTAVEALHRDTNRPRWGGFSSAPLSVWPDGLTLPQNLSAIVRYDSNLEVMSAYDVVTAEHQRQLLSLGPQAKWRAAIESLRRHSAPISTLFLGGGGYIFPRWILAEFPGAARIDVAELDPAVLRVVQRELGLTPMDEERIQSTIGDARNFVDDRLRANARLVAAGQPPVLYDFIYGDAFNDFGVPWHLTTREFTQKLHDLMTPRGVLLANIIEIYPRTRAPAGAAGMGNVVVEGELPEGLFASESDRKSLTVRAEFAPLKVTGGSLLEFPAEMSSAMQQKLTALDADNYLWTEAIETLADQTRLPRLWKGTVPAALRPEADLSRLWTPCPEPFAGVELYRAGQDQMALGFRGAAPDALRQRLVDLDPQNASWVDLVQDGVARSRAAEAGRFLGRYTLTMTTVFPYVAVFSTSSTQPTDDRDTFVVVCSRQPIDLRDLSQTGLWTGDPFAGWENPPDGTPRFTGQMESLLQLAEGQPLTDDFAPVDNLLRPVFVRQDD</sequence>
<keyword evidence="3" id="KW-0812">Transmembrane</keyword>
<reference evidence="4" key="1">
    <citation type="journal article" date="2020" name="mSystems">
        <title>Genome- and Community-Level Interaction Insights into Carbon Utilization and Element Cycling Functions of Hydrothermarchaeota in Hydrothermal Sediment.</title>
        <authorList>
            <person name="Zhou Z."/>
            <person name="Liu Y."/>
            <person name="Xu W."/>
            <person name="Pan J."/>
            <person name="Luo Z.H."/>
            <person name="Li M."/>
        </authorList>
    </citation>
    <scope>NUCLEOTIDE SEQUENCE [LARGE SCALE GENOMIC DNA]</scope>
    <source>
        <strain evidence="4">SpSt-339</strain>
    </source>
</reference>
<proteinExistence type="predicted"/>
<dbReference type="EMBL" id="DSOK01000240">
    <property type="protein sequence ID" value="HEN15435.1"/>
    <property type="molecule type" value="Genomic_DNA"/>
</dbReference>
<accession>A0A7C2P5R7</accession>
<name>A0A7C2P5R7_9PLAN</name>
<dbReference type="InterPro" id="IPR029063">
    <property type="entry name" value="SAM-dependent_MTases_sf"/>
</dbReference>
<dbReference type="Gene3D" id="1.20.1250.20">
    <property type="entry name" value="MFS general substrate transporter like domains"/>
    <property type="match status" value="1"/>
</dbReference>
<feature type="transmembrane region" description="Helical" evidence="3">
    <location>
        <begin position="118"/>
        <end position="139"/>
    </location>
</feature>